<evidence type="ECO:0000256" key="4">
    <source>
        <dbReference type="ARBA" id="ARBA00022692"/>
    </source>
</evidence>
<feature type="region of interest" description="Disordered" evidence="7">
    <location>
        <begin position="546"/>
        <end position="570"/>
    </location>
</feature>
<dbReference type="PANTHER" id="PTHR42718">
    <property type="entry name" value="MAJOR FACILITATOR SUPERFAMILY MULTIDRUG TRANSPORTER MFSC"/>
    <property type="match status" value="1"/>
</dbReference>
<dbReference type="Gene3D" id="1.20.1250.20">
    <property type="entry name" value="MFS general substrate transporter like domains"/>
    <property type="match status" value="1"/>
</dbReference>
<dbReference type="InterPro" id="IPR020846">
    <property type="entry name" value="MFS_dom"/>
</dbReference>
<evidence type="ECO:0000259" key="9">
    <source>
        <dbReference type="PROSITE" id="PS50850"/>
    </source>
</evidence>
<feature type="domain" description="Major facilitator superfamily (MFS) profile" evidence="9">
    <location>
        <begin position="19"/>
        <end position="477"/>
    </location>
</feature>
<dbReference type="EMBL" id="JAHKNI010000003">
    <property type="protein sequence ID" value="MBU3062155.1"/>
    <property type="molecule type" value="Genomic_DNA"/>
</dbReference>
<feature type="region of interest" description="Disordered" evidence="7">
    <location>
        <begin position="713"/>
        <end position="754"/>
    </location>
</feature>
<reference evidence="10 11" key="1">
    <citation type="submission" date="2021-06" db="EMBL/GenBank/DDBJ databases">
        <title>Actinomycetes sequencing.</title>
        <authorList>
            <person name="Shan Q."/>
        </authorList>
    </citation>
    <scope>NUCLEOTIDE SEQUENCE [LARGE SCALE GENOMIC DNA]</scope>
    <source>
        <strain evidence="10 11">NEAU-G5</strain>
    </source>
</reference>
<proteinExistence type="predicted"/>
<evidence type="ECO:0000256" key="6">
    <source>
        <dbReference type="ARBA" id="ARBA00023136"/>
    </source>
</evidence>
<comment type="caution">
    <text evidence="10">The sequence shown here is derived from an EMBL/GenBank/DDBJ whole genome shotgun (WGS) entry which is preliminary data.</text>
</comment>
<organism evidence="10 11">
    <name type="scientific">Nocardia albiluteola</name>
    <dbReference type="NCBI Taxonomy" id="2842303"/>
    <lineage>
        <taxon>Bacteria</taxon>
        <taxon>Bacillati</taxon>
        <taxon>Actinomycetota</taxon>
        <taxon>Actinomycetes</taxon>
        <taxon>Mycobacteriales</taxon>
        <taxon>Nocardiaceae</taxon>
        <taxon>Nocardia</taxon>
    </lineage>
</organism>
<feature type="transmembrane region" description="Helical" evidence="8">
    <location>
        <begin position="54"/>
        <end position="73"/>
    </location>
</feature>
<evidence type="ECO:0000313" key="11">
    <source>
        <dbReference type="Proteomes" id="UP000733379"/>
    </source>
</evidence>
<feature type="transmembrane region" description="Helical" evidence="8">
    <location>
        <begin position="85"/>
        <end position="104"/>
    </location>
</feature>
<feature type="transmembrane region" description="Helical" evidence="8">
    <location>
        <begin position="229"/>
        <end position="251"/>
    </location>
</feature>
<feature type="transmembrane region" description="Helical" evidence="8">
    <location>
        <begin position="110"/>
        <end position="133"/>
    </location>
</feature>
<feature type="transmembrane region" description="Helical" evidence="8">
    <location>
        <begin position="271"/>
        <end position="295"/>
    </location>
</feature>
<feature type="transmembrane region" description="Helical" evidence="8">
    <location>
        <begin position="173"/>
        <end position="193"/>
    </location>
</feature>
<keyword evidence="2" id="KW-0813">Transport</keyword>
<evidence type="ECO:0000256" key="8">
    <source>
        <dbReference type="SAM" id="Phobius"/>
    </source>
</evidence>
<dbReference type="Proteomes" id="UP000733379">
    <property type="component" value="Unassembled WGS sequence"/>
</dbReference>
<keyword evidence="4 8" id="KW-0812">Transmembrane</keyword>
<feature type="compositionally biased region" description="Basic and acidic residues" evidence="7">
    <location>
        <begin position="555"/>
        <end position="566"/>
    </location>
</feature>
<dbReference type="Gene3D" id="1.20.1720.10">
    <property type="entry name" value="Multidrug resistance protein D"/>
    <property type="match status" value="1"/>
</dbReference>
<name>A0ABS6AYT5_9NOCA</name>
<feature type="transmembrane region" description="Helical" evidence="8">
    <location>
        <begin position="20"/>
        <end position="42"/>
    </location>
</feature>
<feature type="transmembrane region" description="Helical" evidence="8">
    <location>
        <begin position="205"/>
        <end position="223"/>
    </location>
</feature>
<evidence type="ECO:0000256" key="1">
    <source>
        <dbReference type="ARBA" id="ARBA00004651"/>
    </source>
</evidence>
<dbReference type="SUPFAM" id="SSF103473">
    <property type="entry name" value="MFS general substrate transporter"/>
    <property type="match status" value="1"/>
</dbReference>
<keyword evidence="5 8" id="KW-1133">Transmembrane helix</keyword>
<evidence type="ECO:0000313" key="10">
    <source>
        <dbReference type="EMBL" id="MBU3062155.1"/>
    </source>
</evidence>
<feature type="transmembrane region" description="Helical" evidence="8">
    <location>
        <begin position="361"/>
        <end position="388"/>
    </location>
</feature>
<feature type="transmembrane region" description="Helical" evidence="8">
    <location>
        <begin position="409"/>
        <end position="428"/>
    </location>
</feature>
<protein>
    <submittedName>
        <fullName evidence="10">MFS transporter</fullName>
    </submittedName>
</protein>
<feature type="transmembrane region" description="Helical" evidence="8">
    <location>
        <begin position="448"/>
        <end position="470"/>
    </location>
</feature>
<evidence type="ECO:0000256" key="5">
    <source>
        <dbReference type="ARBA" id="ARBA00022989"/>
    </source>
</evidence>
<sequence>MTSWGAGTGGGHRRVWGVPIFVLGGLQLLVVLDGTVVALALPKIRDALGLTESAGNWIITAYVLAFGGLMLLGGRLGDSFGRKRVFATGVTVFTLTSLLCGLAWDQTSLIVGRTLQGMSAAAAAPTAMALIATTYAPGKPRSQAFAIYAALSGVGSVAGLVAGGVLTELSWRLVFLINVPIGMLVAVGAVVCLRESDGPRSGLDVPGAMLATFGVTAAVFAVNEGPSGWGRPIVIIPAVAAAVLLVAFVIVEQRAANPILPFTVFANPSRVAALGAIVLAGAIVMCLAVFISLYLQGILRYSPLESGLAVAPFAAGLGVAAAIASKLALHWQPRWLVILGGTIILIGCLYASAVATEQPAYFPAIAAAVTMVGFGVGLAVIPLTLSVIAGATTSEIGPLTALAQVAQNLGGAAGLVIVGAVASSRALSMGGPTTAIPNMSEPQTHALASGYGLAFTCCAAIAVAAGVIVLMMRFTPQDVAEGQAAQDAVRRTRRGDCRRRCVSAASDAARADRRKPLQRPRDSRTLLGLGRIILPRSRIHPRAGGLVRGRRRGHDPHAGARARGREGGGAVCADRRLPAGHRHADALAGEHRQCGHGESGSRGRADVRHPAGGCGAVREIPADGSRGVDRQLGPVPVVSLGAAGGGAGPGDAHRGRRANARDDHLLRESGAVDAAARAPRRGTGFAGFLCGRGHVRHRNLPARGYHPAAGVPARARGPQHPVPGVQRAQQPAVRRKGFRSSGLTDWRTGRSWPG</sequence>
<dbReference type="InterPro" id="IPR036259">
    <property type="entry name" value="MFS_trans_sf"/>
</dbReference>
<dbReference type="CDD" id="cd17321">
    <property type="entry name" value="MFS_MMR_MDR_like"/>
    <property type="match status" value="1"/>
</dbReference>
<dbReference type="PROSITE" id="PS50850">
    <property type="entry name" value="MFS"/>
    <property type="match status" value="1"/>
</dbReference>
<feature type="transmembrane region" description="Helical" evidence="8">
    <location>
        <begin position="336"/>
        <end position="355"/>
    </location>
</feature>
<dbReference type="InterPro" id="IPR011701">
    <property type="entry name" value="MFS"/>
</dbReference>
<gene>
    <name evidence="10" type="ORF">KO481_11540</name>
</gene>
<dbReference type="PANTHER" id="PTHR42718:SF46">
    <property type="entry name" value="BLR6921 PROTEIN"/>
    <property type="match status" value="1"/>
</dbReference>
<feature type="transmembrane region" description="Helical" evidence="8">
    <location>
        <begin position="307"/>
        <end position="329"/>
    </location>
</feature>
<evidence type="ECO:0000256" key="2">
    <source>
        <dbReference type="ARBA" id="ARBA00022448"/>
    </source>
</evidence>
<keyword evidence="3" id="KW-1003">Cell membrane</keyword>
<keyword evidence="11" id="KW-1185">Reference proteome</keyword>
<evidence type="ECO:0000256" key="7">
    <source>
        <dbReference type="SAM" id="MobiDB-lite"/>
    </source>
</evidence>
<accession>A0ABS6AYT5</accession>
<keyword evidence="6 8" id="KW-0472">Membrane</keyword>
<comment type="subcellular location">
    <subcellularLocation>
        <location evidence="1">Cell membrane</location>
        <topology evidence="1">Multi-pass membrane protein</topology>
    </subcellularLocation>
</comment>
<feature type="transmembrane region" description="Helical" evidence="8">
    <location>
        <begin position="145"/>
        <end position="167"/>
    </location>
</feature>
<evidence type="ECO:0000256" key="3">
    <source>
        <dbReference type="ARBA" id="ARBA00022475"/>
    </source>
</evidence>
<dbReference type="Pfam" id="PF07690">
    <property type="entry name" value="MFS_1"/>
    <property type="match status" value="1"/>
</dbReference>